<proteinExistence type="predicted"/>
<dbReference type="GO" id="GO:0000272">
    <property type="term" value="P:polysaccharide catabolic process"/>
    <property type="evidence" value="ECO:0007669"/>
    <property type="project" value="UniProtKB-KW"/>
</dbReference>
<comment type="caution">
    <text evidence="7">The sequence shown here is derived from an EMBL/GenBank/DDBJ whole genome shotgun (WGS) entry which is preliminary data.</text>
</comment>
<dbReference type="InterPro" id="IPR012291">
    <property type="entry name" value="CBM2_carb-bd_dom_sf"/>
</dbReference>
<feature type="region of interest" description="Disordered" evidence="4">
    <location>
        <begin position="130"/>
        <end position="156"/>
    </location>
</feature>
<sequence length="165" mass="16788">MRRAFRLLTLLALVLPAATVLNPAAAHAAPATAAFAKTADWGSGFEGRYTITNGTTSTINGWKVEFDLPAGHSIGSHWDASRAQSGQHYTFTNVSWNGTLAPGASVTFGFLGSPGGAAAVPQNCKLNGAPCDGGPGDDTTPPSVPGNVRSTGTTSTSISLAWNAS</sequence>
<feature type="non-terminal residue" evidence="7">
    <location>
        <position position="165"/>
    </location>
</feature>
<dbReference type="SUPFAM" id="SSF49384">
    <property type="entry name" value="Carbohydrate-binding domain"/>
    <property type="match status" value="1"/>
</dbReference>
<dbReference type="Pfam" id="PF00553">
    <property type="entry name" value="CBM_2"/>
    <property type="match status" value="1"/>
</dbReference>
<accession>A0A3A3ZYT2</accession>
<dbReference type="GO" id="GO:0004553">
    <property type="term" value="F:hydrolase activity, hydrolyzing O-glycosyl compounds"/>
    <property type="evidence" value="ECO:0007669"/>
    <property type="project" value="InterPro"/>
</dbReference>
<feature type="chain" id="PRO_5017442425" evidence="5">
    <location>
        <begin position="29"/>
        <end position="165"/>
    </location>
</feature>
<dbReference type="EMBL" id="QZEY01000029">
    <property type="protein sequence ID" value="RJL20665.1"/>
    <property type="molecule type" value="Genomic_DNA"/>
</dbReference>
<dbReference type="GO" id="GO:0030247">
    <property type="term" value="F:polysaccharide binding"/>
    <property type="evidence" value="ECO:0007669"/>
    <property type="project" value="UniProtKB-UniRule"/>
</dbReference>
<keyword evidence="3" id="KW-0119">Carbohydrate metabolism</keyword>
<keyword evidence="8" id="KW-1185">Reference proteome</keyword>
<feature type="domain" description="CBM2" evidence="6">
    <location>
        <begin position="24"/>
        <end position="134"/>
    </location>
</feature>
<dbReference type="InterPro" id="IPR018366">
    <property type="entry name" value="CBM2_CS"/>
</dbReference>
<keyword evidence="2" id="KW-0326">Glycosidase</keyword>
<dbReference type="PROSITE" id="PS00561">
    <property type="entry name" value="CBM2_A"/>
    <property type="match status" value="1"/>
</dbReference>
<dbReference type="AlphaFoldDB" id="A0A3A3ZYT2"/>
<keyword evidence="1" id="KW-0378">Hydrolase</keyword>
<evidence type="ECO:0000256" key="2">
    <source>
        <dbReference type="ARBA" id="ARBA00023295"/>
    </source>
</evidence>
<evidence type="ECO:0000256" key="5">
    <source>
        <dbReference type="SAM" id="SignalP"/>
    </source>
</evidence>
<reference evidence="7 8" key="1">
    <citation type="submission" date="2018-09" db="EMBL/GenBank/DDBJ databases">
        <title>YIM 75507 draft genome.</title>
        <authorList>
            <person name="Tang S."/>
            <person name="Feng Y."/>
        </authorList>
    </citation>
    <scope>NUCLEOTIDE SEQUENCE [LARGE SCALE GENOMIC DNA]</scope>
    <source>
        <strain evidence="7 8">YIM 75507</strain>
    </source>
</reference>
<evidence type="ECO:0000256" key="1">
    <source>
        <dbReference type="ARBA" id="ARBA00022801"/>
    </source>
</evidence>
<evidence type="ECO:0000256" key="4">
    <source>
        <dbReference type="SAM" id="MobiDB-lite"/>
    </source>
</evidence>
<name>A0A3A3ZYT2_9ACTN</name>
<dbReference type="PROSITE" id="PS51173">
    <property type="entry name" value="CBM2"/>
    <property type="match status" value="1"/>
</dbReference>
<feature type="signal peptide" evidence="5">
    <location>
        <begin position="1"/>
        <end position="28"/>
    </location>
</feature>
<evidence type="ECO:0000256" key="3">
    <source>
        <dbReference type="ARBA" id="ARBA00023326"/>
    </source>
</evidence>
<dbReference type="InterPro" id="IPR008965">
    <property type="entry name" value="CBM2/CBM3_carb-bd_dom_sf"/>
</dbReference>
<evidence type="ECO:0000313" key="8">
    <source>
        <dbReference type="Proteomes" id="UP000265768"/>
    </source>
</evidence>
<dbReference type="Gene3D" id="2.60.40.290">
    <property type="match status" value="1"/>
</dbReference>
<dbReference type="SMART" id="SM00637">
    <property type="entry name" value="CBD_II"/>
    <property type="match status" value="1"/>
</dbReference>
<organism evidence="7 8">
    <name type="scientific">Bailinhaonella thermotolerans</name>
    <dbReference type="NCBI Taxonomy" id="1070861"/>
    <lineage>
        <taxon>Bacteria</taxon>
        <taxon>Bacillati</taxon>
        <taxon>Actinomycetota</taxon>
        <taxon>Actinomycetes</taxon>
        <taxon>Streptosporangiales</taxon>
        <taxon>Streptosporangiaceae</taxon>
        <taxon>Bailinhaonella</taxon>
    </lineage>
</organism>
<gene>
    <name evidence="7" type="ORF">D5H75_39015</name>
</gene>
<keyword evidence="3" id="KW-0624">Polysaccharide degradation</keyword>
<dbReference type="InterPro" id="IPR001919">
    <property type="entry name" value="CBD2"/>
</dbReference>
<evidence type="ECO:0000313" key="7">
    <source>
        <dbReference type="EMBL" id="RJL20665.1"/>
    </source>
</evidence>
<protein>
    <submittedName>
        <fullName evidence="7">Carbohydrate-binding protein</fullName>
    </submittedName>
</protein>
<dbReference type="RefSeq" id="WP_202638951.1">
    <property type="nucleotide sequence ID" value="NZ_QZEY01000029.1"/>
</dbReference>
<evidence type="ECO:0000259" key="6">
    <source>
        <dbReference type="PROSITE" id="PS51173"/>
    </source>
</evidence>
<keyword evidence="5" id="KW-0732">Signal</keyword>
<dbReference type="Proteomes" id="UP000265768">
    <property type="component" value="Unassembled WGS sequence"/>
</dbReference>